<dbReference type="EMBL" id="ML977010">
    <property type="protein sequence ID" value="KAF1952488.1"/>
    <property type="molecule type" value="Genomic_DNA"/>
</dbReference>
<feature type="transmembrane region" description="Helical" evidence="5">
    <location>
        <begin position="69"/>
        <end position="91"/>
    </location>
</feature>
<dbReference type="PANTHER" id="PTHR10924">
    <property type="entry name" value="MAJOR FACILITATOR SUPERFAMILY PROTEIN-RELATED"/>
    <property type="match status" value="1"/>
</dbReference>
<evidence type="ECO:0000256" key="2">
    <source>
        <dbReference type="ARBA" id="ARBA00022692"/>
    </source>
</evidence>
<feature type="transmembrane region" description="Helical" evidence="5">
    <location>
        <begin position="302"/>
        <end position="323"/>
    </location>
</feature>
<dbReference type="InterPro" id="IPR049680">
    <property type="entry name" value="FLVCR1-2_SLC49-like"/>
</dbReference>
<dbReference type="Gene3D" id="1.20.1250.20">
    <property type="entry name" value="MFS general substrate transporter like domains"/>
    <property type="match status" value="1"/>
</dbReference>
<accession>A0A6A5TJD7</accession>
<dbReference type="Pfam" id="PF07690">
    <property type="entry name" value="MFS_1"/>
    <property type="match status" value="1"/>
</dbReference>
<evidence type="ECO:0000256" key="3">
    <source>
        <dbReference type="ARBA" id="ARBA00022989"/>
    </source>
</evidence>
<comment type="subcellular location">
    <subcellularLocation>
        <location evidence="1">Membrane</location>
        <topology evidence="1">Multi-pass membrane protein</topology>
    </subcellularLocation>
</comment>
<feature type="transmembrane region" description="Helical" evidence="5">
    <location>
        <begin position="122"/>
        <end position="144"/>
    </location>
</feature>
<evidence type="ECO:0000313" key="7">
    <source>
        <dbReference type="Proteomes" id="UP000800035"/>
    </source>
</evidence>
<evidence type="ECO:0000256" key="5">
    <source>
        <dbReference type="SAM" id="Phobius"/>
    </source>
</evidence>
<reference evidence="6" key="1">
    <citation type="journal article" date="2020" name="Stud. Mycol.">
        <title>101 Dothideomycetes genomes: a test case for predicting lifestyles and emergence of pathogens.</title>
        <authorList>
            <person name="Haridas S."/>
            <person name="Albert R."/>
            <person name="Binder M."/>
            <person name="Bloem J."/>
            <person name="Labutti K."/>
            <person name="Salamov A."/>
            <person name="Andreopoulos B."/>
            <person name="Baker S."/>
            <person name="Barry K."/>
            <person name="Bills G."/>
            <person name="Bluhm B."/>
            <person name="Cannon C."/>
            <person name="Castanera R."/>
            <person name="Culley D."/>
            <person name="Daum C."/>
            <person name="Ezra D."/>
            <person name="Gonzalez J."/>
            <person name="Henrissat B."/>
            <person name="Kuo A."/>
            <person name="Liang C."/>
            <person name="Lipzen A."/>
            <person name="Lutzoni F."/>
            <person name="Magnuson J."/>
            <person name="Mondo S."/>
            <person name="Nolan M."/>
            <person name="Ohm R."/>
            <person name="Pangilinan J."/>
            <person name="Park H.-J."/>
            <person name="Ramirez L."/>
            <person name="Alfaro M."/>
            <person name="Sun H."/>
            <person name="Tritt A."/>
            <person name="Yoshinaga Y."/>
            <person name="Zwiers L.-H."/>
            <person name="Turgeon B."/>
            <person name="Goodwin S."/>
            <person name="Spatafora J."/>
            <person name="Crous P."/>
            <person name="Grigoriev I."/>
        </authorList>
    </citation>
    <scope>NUCLEOTIDE SEQUENCE</scope>
    <source>
        <strain evidence="6">CBS 675.92</strain>
    </source>
</reference>
<feature type="transmembrane region" description="Helical" evidence="5">
    <location>
        <begin position="189"/>
        <end position="207"/>
    </location>
</feature>
<evidence type="ECO:0000256" key="1">
    <source>
        <dbReference type="ARBA" id="ARBA00004141"/>
    </source>
</evidence>
<name>A0A6A5TJD7_9PLEO</name>
<proteinExistence type="predicted"/>
<sequence>MNRWWDFRGKSERRQRHHHHHAHYKVYKRRWFGLAQLVLLNIVVSWDWLTFAPVSTTSAEYFDVSETAINWLSTGFLFAFVVISPVVLWTLHRSPKESIICASILLFLGNWIRYAGTRASGGIYGVVMFGQILTGFAQPFVLVAPTRYSDLWFTESGRVSATAVASLANPLGGALAQLINPFLGSVPNMVLYVSIIATLASIPSFFIPSAPPTPPSASSSTARTPTLASIRAILRSPPFYVVALTFSVYVGFFNAFSSLLNQILYPYGFTEDEAGICGAVLIVVGLVAAAVTSPIFDRTHGYLPGIKVLSTLIAAAYLGMIWAPQTRGLIAPYVLSAIEGAASFSILPIALEYMVEITFPASPEVGSTIIWVGGQLFGGIFIVIMNALKDPREVDLAKVREVGRGEGGGERPPGNMYRALVFQAVVCMVVLPFPLALGVKRLGLAHGEGRLELDERSIVDVEREEG</sequence>
<feature type="transmembrane region" description="Helical" evidence="5">
    <location>
        <begin position="420"/>
        <end position="439"/>
    </location>
</feature>
<protein>
    <submittedName>
        <fullName evidence="6">MFS general substrate transporter</fullName>
    </submittedName>
</protein>
<keyword evidence="7" id="KW-1185">Reference proteome</keyword>
<organism evidence="6 7">
    <name type="scientific">Byssothecium circinans</name>
    <dbReference type="NCBI Taxonomy" id="147558"/>
    <lineage>
        <taxon>Eukaryota</taxon>
        <taxon>Fungi</taxon>
        <taxon>Dikarya</taxon>
        <taxon>Ascomycota</taxon>
        <taxon>Pezizomycotina</taxon>
        <taxon>Dothideomycetes</taxon>
        <taxon>Pleosporomycetidae</taxon>
        <taxon>Pleosporales</taxon>
        <taxon>Massarineae</taxon>
        <taxon>Massarinaceae</taxon>
        <taxon>Byssothecium</taxon>
    </lineage>
</organism>
<feature type="transmembrane region" description="Helical" evidence="5">
    <location>
        <begin position="31"/>
        <end position="49"/>
    </location>
</feature>
<keyword evidence="4 5" id="KW-0472">Membrane</keyword>
<evidence type="ECO:0000256" key="4">
    <source>
        <dbReference type="ARBA" id="ARBA00023136"/>
    </source>
</evidence>
<dbReference type="Proteomes" id="UP000800035">
    <property type="component" value="Unassembled WGS sequence"/>
</dbReference>
<evidence type="ECO:0000313" key="6">
    <source>
        <dbReference type="EMBL" id="KAF1952488.1"/>
    </source>
</evidence>
<dbReference type="InterPro" id="IPR011701">
    <property type="entry name" value="MFS"/>
</dbReference>
<keyword evidence="3 5" id="KW-1133">Transmembrane helix</keyword>
<keyword evidence="2 5" id="KW-0812">Transmembrane</keyword>
<dbReference type="GO" id="GO:0022857">
    <property type="term" value="F:transmembrane transporter activity"/>
    <property type="evidence" value="ECO:0007669"/>
    <property type="project" value="InterPro"/>
</dbReference>
<dbReference type="SUPFAM" id="SSF103473">
    <property type="entry name" value="MFS general substrate transporter"/>
    <property type="match status" value="1"/>
</dbReference>
<dbReference type="PANTHER" id="PTHR10924:SF6">
    <property type="entry name" value="SOLUTE CARRIER FAMILY 49 MEMBER A3"/>
    <property type="match status" value="1"/>
</dbReference>
<feature type="transmembrane region" description="Helical" evidence="5">
    <location>
        <begin position="239"/>
        <end position="264"/>
    </location>
</feature>
<dbReference type="InterPro" id="IPR036259">
    <property type="entry name" value="MFS_trans_sf"/>
</dbReference>
<dbReference type="AlphaFoldDB" id="A0A6A5TJD7"/>
<dbReference type="GO" id="GO:0016020">
    <property type="term" value="C:membrane"/>
    <property type="evidence" value="ECO:0007669"/>
    <property type="project" value="UniProtKB-SubCell"/>
</dbReference>
<feature type="transmembrane region" description="Helical" evidence="5">
    <location>
        <begin position="276"/>
        <end position="296"/>
    </location>
</feature>
<feature type="transmembrane region" description="Helical" evidence="5">
    <location>
        <begin position="330"/>
        <end position="349"/>
    </location>
</feature>
<dbReference type="OrthoDB" id="422206at2759"/>
<gene>
    <name evidence="6" type="ORF">CC80DRAFT_422363</name>
</gene>
<feature type="transmembrane region" description="Helical" evidence="5">
    <location>
        <begin position="369"/>
        <end position="388"/>
    </location>
</feature>